<evidence type="ECO:0000256" key="1">
    <source>
        <dbReference type="ARBA" id="ARBA00004123"/>
    </source>
</evidence>
<proteinExistence type="predicted"/>
<dbReference type="PANTHER" id="PTHR11950">
    <property type="entry name" value="RUNT RELATED"/>
    <property type="match status" value="1"/>
</dbReference>
<sequence>MCSHLPCPNEDGGSLYLTCYPLLTPRSVISISSFVSIYFVLTLVPSAHRFTNWGKSFTLTITVSSTPPQVATYTKAIKVTVDGPREPRSKTIHPIPGDCSSDSRDISSLNCFHVELFKTNNTIPVHSSRLLALHPSPPLLNFIILQTSTIPHSLFLVSSGSLSSAGDSSQQLLNLSVESFIPVV</sequence>
<dbReference type="GO" id="GO:0000978">
    <property type="term" value="F:RNA polymerase II cis-regulatory region sequence-specific DNA binding"/>
    <property type="evidence" value="ECO:0007669"/>
    <property type="project" value="TreeGrafter"/>
</dbReference>
<dbReference type="EMBL" id="OV725083">
    <property type="protein sequence ID" value="CAH1408015.1"/>
    <property type="molecule type" value="Genomic_DNA"/>
</dbReference>
<feature type="domain" description="Runt" evidence="5">
    <location>
        <begin position="54"/>
        <end position="89"/>
    </location>
</feature>
<dbReference type="Gene3D" id="2.60.40.720">
    <property type="match status" value="1"/>
</dbReference>
<name>A0A9P0HTI1_NEZVI</name>
<dbReference type="PROSITE" id="PS51062">
    <property type="entry name" value="RUNT"/>
    <property type="match status" value="1"/>
</dbReference>
<evidence type="ECO:0000256" key="4">
    <source>
        <dbReference type="ARBA" id="ARBA00023242"/>
    </source>
</evidence>
<dbReference type="InterPro" id="IPR000040">
    <property type="entry name" value="AML1_Runt"/>
</dbReference>
<dbReference type="AlphaFoldDB" id="A0A9P0HTI1"/>
<dbReference type="Pfam" id="PF00853">
    <property type="entry name" value="Runt"/>
    <property type="match status" value="1"/>
</dbReference>
<dbReference type="GO" id="GO:0005634">
    <property type="term" value="C:nucleus"/>
    <property type="evidence" value="ECO:0007669"/>
    <property type="project" value="UniProtKB-SubCell"/>
</dbReference>
<dbReference type="OrthoDB" id="6621268at2759"/>
<evidence type="ECO:0000256" key="2">
    <source>
        <dbReference type="ARBA" id="ARBA00023015"/>
    </source>
</evidence>
<dbReference type="InterPro" id="IPR008967">
    <property type="entry name" value="p53-like_TF_DNA-bd_sf"/>
</dbReference>
<accession>A0A9P0HTI1</accession>
<gene>
    <name evidence="6" type="ORF">NEZAVI_LOCUS15620</name>
</gene>
<reference evidence="6" key="1">
    <citation type="submission" date="2022-01" db="EMBL/GenBank/DDBJ databases">
        <authorList>
            <person name="King R."/>
        </authorList>
    </citation>
    <scope>NUCLEOTIDE SEQUENCE</scope>
</reference>
<dbReference type="GO" id="GO:0000981">
    <property type="term" value="F:DNA-binding transcription factor activity, RNA polymerase II-specific"/>
    <property type="evidence" value="ECO:0007669"/>
    <property type="project" value="TreeGrafter"/>
</dbReference>
<organism evidence="6 7">
    <name type="scientific">Nezara viridula</name>
    <name type="common">Southern green stink bug</name>
    <name type="synonym">Cimex viridulus</name>
    <dbReference type="NCBI Taxonomy" id="85310"/>
    <lineage>
        <taxon>Eukaryota</taxon>
        <taxon>Metazoa</taxon>
        <taxon>Ecdysozoa</taxon>
        <taxon>Arthropoda</taxon>
        <taxon>Hexapoda</taxon>
        <taxon>Insecta</taxon>
        <taxon>Pterygota</taxon>
        <taxon>Neoptera</taxon>
        <taxon>Paraneoptera</taxon>
        <taxon>Hemiptera</taxon>
        <taxon>Heteroptera</taxon>
        <taxon>Panheteroptera</taxon>
        <taxon>Pentatomomorpha</taxon>
        <taxon>Pentatomoidea</taxon>
        <taxon>Pentatomidae</taxon>
        <taxon>Pentatominae</taxon>
        <taxon>Nezara</taxon>
    </lineage>
</organism>
<keyword evidence="4" id="KW-0539">Nucleus</keyword>
<dbReference type="InterPro" id="IPR012346">
    <property type="entry name" value="p53/RUNT-type_TF_DNA-bd_sf"/>
</dbReference>
<dbReference type="SUPFAM" id="SSF49417">
    <property type="entry name" value="p53-like transcription factors"/>
    <property type="match status" value="1"/>
</dbReference>
<comment type="subcellular location">
    <subcellularLocation>
        <location evidence="1">Nucleus</location>
    </subcellularLocation>
</comment>
<evidence type="ECO:0000259" key="5">
    <source>
        <dbReference type="PROSITE" id="PS51062"/>
    </source>
</evidence>
<protein>
    <recommendedName>
        <fullName evidence="5">Runt domain-containing protein</fullName>
    </recommendedName>
</protein>
<keyword evidence="3" id="KW-0804">Transcription</keyword>
<evidence type="ECO:0000313" key="7">
    <source>
        <dbReference type="Proteomes" id="UP001152798"/>
    </source>
</evidence>
<dbReference type="PRINTS" id="PR00967">
    <property type="entry name" value="ONCOGENEAML1"/>
</dbReference>
<dbReference type="GO" id="GO:0005524">
    <property type="term" value="F:ATP binding"/>
    <property type="evidence" value="ECO:0007669"/>
    <property type="project" value="InterPro"/>
</dbReference>
<keyword evidence="2" id="KW-0805">Transcription regulation</keyword>
<evidence type="ECO:0000256" key="3">
    <source>
        <dbReference type="ARBA" id="ARBA00023163"/>
    </source>
</evidence>
<keyword evidence="7" id="KW-1185">Reference proteome</keyword>
<dbReference type="InterPro" id="IPR013524">
    <property type="entry name" value="Runt_dom"/>
</dbReference>
<dbReference type="Proteomes" id="UP001152798">
    <property type="component" value="Chromosome 7"/>
</dbReference>
<dbReference type="PANTHER" id="PTHR11950:SF49">
    <property type="entry name" value="PROTEIN LOZENGE"/>
    <property type="match status" value="1"/>
</dbReference>
<evidence type="ECO:0000313" key="6">
    <source>
        <dbReference type="EMBL" id="CAH1408015.1"/>
    </source>
</evidence>